<comment type="caution">
    <text evidence="8">The sequence shown here is derived from an EMBL/GenBank/DDBJ whole genome shotgun (WGS) entry which is preliminary data.</text>
</comment>
<dbReference type="STRING" id="6184.A0A430QDT1"/>
<comment type="subcellular location">
    <subcellularLocation>
        <location evidence="1">Nucleus</location>
    </subcellularLocation>
</comment>
<dbReference type="InterPro" id="IPR026541">
    <property type="entry name" value="MRG_dom"/>
</dbReference>
<dbReference type="SUPFAM" id="SSF54160">
    <property type="entry name" value="Chromo domain-like"/>
    <property type="match status" value="1"/>
</dbReference>
<sequence length="366" mass="42180">MSNVDLKPKYEPGGIFFFNLHKLVYTGEKLLCFHGPLMYEAKCLDVKVKEDGVMYFVHYQGWNKNWDEWVTDKRMFKYNEEGLKKQKELERQIRSGKVKVLRKSDLKSQSLPPPEVLKDVERTLKPGHLKQGCTFWVTSLTVLIEEESPKAKQSKSNSEADQKPSIPVTTEVKESEDVKAPSKPPEESNGVSNITTVSSRRRKSRATSGIKSIENDDSLLSKPQLMVSIPPSLKAWLVDDWDLITRQARSLRSLFKLILIHFTDLVNLQLYELPASQPISTLLSDFLESAEIEVKSEPTSEPQNSQHNINPAIRPDLRREFLAGIQHYFNLIIGSHLLYKFERLQYAELLKRHTDKRIYNRMLPAI</sequence>
<keyword evidence="2" id="KW-0156">Chromatin regulator</keyword>
<dbReference type="Gene3D" id="2.30.30.140">
    <property type="match status" value="1"/>
</dbReference>
<dbReference type="InterPro" id="IPR025995">
    <property type="entry name" value="Tudor-knot"/>
</dbReference>
<proteinExistence type="predicted"/>
<dbReference type="Pfam" id="PF11717">
    <property type="entry name" value="Tudor-knot"/>
    <property type="match status" value="1"/>
</dbReference>
<dbReference type="InterPro" id="IPR016197">
    <property type="entry name" value="Chromo-like_dom_sf"/>
</dbReference>
<reference evidence="8 9" key="1">
    <citation type="journal article" date="2019" name="PLoS Pathog.">
        <title>Genome sequence of the bovine parasite Schistosoma bovis Tanzania.</title>
        <authorList>
            <person name="Oey H."/>
            <person name="Zakrzewski M."/>
            <person name="Gobert G."/>
            <person name="Gravermann K."/>
            <person name="Stoye J."/>
            <person name="Jones M."/>
            <person name="Mcmanus D."/>
            <person name="Krause L."/>
        </authorList>
    </citation>
    <scope>NUCLEOTIDE SEQUENCE [LARGE SCALE GENOMIC DNA]</scope>
    <source>
        <strain evidence="8 9">TAN1997</strain>
    </source>
</reference>
<evidence type="ECO:0000256" key="3">
    <source>
        <dbReference type="ARBA" id="ARBA00023015"/>
    </source>
</evidence>
<dbReference type="InterPro" id="IPR008676">
    <property type="entry name" value="MRG"/>
</dbReference>
<feature type="compositionally biased region" description="Polar residues" evidence="6">
    <location>
        <begin position="189"/>
        <end position="198"/>
    </location>
</feature>
<name>A0A430QDT1_SCHBO</name>
<dbReference type="SMART" id="SM00298">
    <property type="entry name" value="CHROMO"/>
    <property type="match status" value="1"/>
</dbReference>
<dbReference type="GO" id="GO:0006325">
    <property type="term" value="P:chromatin organization"/>
    <property type="evidence" value="ECO:0007669"/>
    <property type="project" value="UniProtKB-KW"/>
</dbReference>
<dbReference type="CDD" id="cd18983">
    <property type="entry name" value="CBD_MSL3_like"/>
    <property type="match status" value="1"/>
</dbReference>
<dbReference type="PANTHER" id="PTHR10880:SF48">
    <property type="entry name" value="MORTALITY FACTOR 4 LIKE 2"/>
    <property type="match status" value="1"/>
</dbReference>
<keyword evidence="4" id="KW-0804">Transcription</keyword>
<evidence type="ECO:0000256" key="1">
    <source>
        <dbReference type="ARBA" id="ARBA00004123"/>
    </source>
</evidence>
<keyword evidence="9" id="KW-1185">Reference proteome</keyword>
<evidence type="ECO:0000313" key="9">
    <source>
        <dbReference type="Proteomes" id="UP000290809"/>
    </source>
</evidence>
<accession>A0A430QDT1</accession>
<dbReference type="GO" id="GO:0006355">
    <property type="term" value="P:regulation of DNA-templated transcription"/>
    <property type="evidence" value="ECO:0007669"/>
    <property type="project" value="InterPro"/>
</dbReference>
<keyword evidence="5" id="KW-0539">Nucleus</keyword>
<evidence type="ECO:0000313" key="8">
    <source>
        <dbReference type="EMBL" id="RTG85888.1"/>
    </source>
</evidence>
<evidence type="ECO:0000259" key="7">
    <source>
        <dbReference type="SMART" id="SM00298"/>
    </source>
</evidence>
<dbReference type="Gene3D" id="1.10.274.30">
    <property type="entry name" value="MRG domain"/>
    <property type="match status" value="1"/>
</dbReference>
<keyword evidence="3" id="KW-0805">Transcription regulation</keyword>
<protein>
    <submittedName>
        <fullName evidence="8">Mortality factor 4-like protein 1</fullName>
    </submittedName>
</protein>
<evidence type="ECO:0000256" key="2">
    <source>
        <dbReference type="ARBA" id="ARBA00022853"/>
    </source>
</evidence>
<feature type="domain" description="Chromo" evidence="7">
    <location>
        <begin position="24"/>
        <end position="91"/>
    </location>
</feature>
<feature type="region of interest" description="Disordered" evidence="6">
    <location>
        <begin position="148"/>
        <end position="210"/>
    </location>
</feature>
<dbReference type="AlphaFoldDB" id="A0A430QDT1"/>
<feature type="compositionally biased region" description="Basic and acidic residues" evidence="6">
    <location>
        <begin position="171"/>
        <end position="186"/>
    </location>
</feature>
<dbReference type="InterPro" id="IPR000953">
    <property type="entry name" value="Chromo/chromo_shadow_dom"/>
</dbReference>
<gene>
    <name evidence="8" type="ORF">DC041_0010987</name>
</gene>
<dbReference type="EMBL" id="QMKO01001891">
    <property type="protein sequence ID" value="RTG85888.1"/>
    <property type="molecule type" value="Genomic_DNA"/>
</dbReference>
<dbReference type="GO" id="GO:0035267">
    <property type="term" value="C:NuA4 histone acetyltransferase complex"/>
    <property type="evidence" value="ECO:0007669"/>
    <property type="project" value="TreeGrafter"/>
</dbReference>
<dbReference type="Pfam" id="PF05712">
    <property type="entry name" value="MRG"/>
    <property type="match status" value="1"/>
</dbReference>
<dbReference type="PANTHER" id="PTHR10880">
    <property type="entry name" value="MORTALITY FACTOR 4-LIKE PROTEIN"/>
    <property type="match status" value="1"/>
</dbReference>
<dbReference type="Proteomes" id="UP000290809">
    <property type="component" value="Unassembled WGS sequence"/>
</dbReference>
<dbReference type="PROSITE" id="PS51640">
    <property type="entry name" value="MRG"/>
    <property type="match status" value="1"/>
</dbReference>
<organism evidence="8 9">
    <name type="scientific">Schistosoma bovis</name>
    <name type="common">Blood fluke</name>
    <dbReference type="NCBI Taxonomy" id="6184"/>
    <lineage>
        <taxon>Eukaryota</taxon>
        <taxon>Metazoa</taxon>
        <taxon>Spiralia</taxon>
        <taxon>Lophotrochozoa</taxon>
        <taxon>Platyhelminthes</taxon>
        <taxon>Trematoda</taxon>
        <taxon>Digenea</taxon>
        <taxon>Strigeidida</taxon>
        <taxon>Schistosomatoidea</taxon>
        <taxon>Schistosomatidae</taxon>
        <taxon>Schistosoma</taxon>
    </lineage>
</organism>
<evidence type="ECO:0000256" key="5">
    <source>
        <dbReference type="ARBA" id="ARBA00023242"/>
    </source>
</evidence>
<evidence type="ECO:0000256" key="4">
    <source>
        <dbReference type="ARBA" id="ARBA00023163"/>
    </source>
</evidence>
<dbReference type="GO" id="GO:0005634">
    <property type="term" value="C:nucleus"/>
    <property type="evidence" value="ECO:0007669"/>
    <property type="project" value="UniProtKB-SubCell"/>
</dbReference>
<dbReference type="InterPro" id="IPR038217">
    <property type="entry name" value="MRG_C_sf"/>
</dbReference>
<evidence type="ECO:0000256" key="6">
    <source>
        <dbReference type="SAM" id="MobiDB-lite"/>
    </source>
</evidence>